<dbReference type="SUPFAM" id="SSF52954">
    <property type="entry name" value="Class II aaRS ABD-related"/>
    <property type="match status" value="1"/>
</dbReference>
<dbReference type="EMBL" id="VFOP01000001">
    <property type="protein sequence ID" value="TQL50895.1"/>
    <property type="molecule type" value="Genomic_DNA"/>
</dbReference>
<keyword evidence="4 8" id="KW-0547">Nucleotide-binding</keyword>
<dbReference type="NCBIfam" id="TIGR00389">
    <property type="entry name" value="glyS_dimeric"/>
    <property type="match status" value="1"/>
</dbReference>
<evidence type="ECO:0000256" key="6">
    <source>
        <dbReference type="ARBA" id="ARBA00022917"/>
    </source>
</evidence>
<dbReference type="Gene3D" id="3.40.50.800">
    <property type="entry name" value="Anticodon-binding domain"/>
    <property type="match status" value="1"/>
</dbReference>
<evidence type="ECO:0000313" key="11">
    <source>
        <dbReference type="Proteomes" id="UP000319516"/>
    </source>
</evidence>
<feature type="binding site" evidence="8">
    <location>
        <position position="100"/>
    </location>
    <ligand>
        <name>substrate</name>
    </ligand>
</feature>
<sequence>MAATSTVDTVVSLCKRRGFVFPCGEIYGGTRSAWDYGPLGVALKDNIKRQWWKAMVQSRDDVVGLDSSIILPKQTWVASGHVGTFSDPLTECQSCHKRFRADHLQEAVADKAAKKGKEINPDDVDLADVACPNCGTKGAWTAPREFNMMLKTYLGVIEDETGLHYLRPETAQGIFINFANVMGAARKKPPFGIAQTGKSFRNEITPGNFIFRTREFEQMEMEFFVEPSTAKEWHQYWIDERTNWYVDLGINRENLRHYEHPAEKLSHYSDRTVDIEYRFNFAGSEWGELEGIANRTDFDLKSHSEHSGQDLTYFDQASGERYTPYVIEPAAGLSRSLMTFLVDAYTEDEAPNTKGGVDKRVVLRLDPRLAPTKVAVLPLSRNADLTPKAKDLAAALRKHWMVDFDDAGAIGRRYRRQDEIGTPFCVTVDFDTLEDQAVTIRERDTMGQERVSLDQVEGYLAQRLIGC</sequence>
<evidence type="ECO:0000259" key="9">
    <source>
        <dbReference type="PROSITE" id="PS50862"/>
    </source>
</evidence>
<protein>
    <recommendedName>
        <fullName evidence="8">Glycine--tRNA ligase</fullName>
        <ecNumber evidence="8">6.1.1.14</ecNumber>
    </recommendedName>
    <alternativeName>
        <fullName evidence="8">Glycyl-tRNA synthetase</fullName>
        <shortName evidence="8">GlyRS</shortName>
    </alternativeName>
</protein>
<dbReference type="GO" id="GO:0005524">
    <property type="term" value="F:ATP binding"/>
    <property type="evidence" value="ECO:0007669"/>
    <property type="project" value="UniProtKB-UniRule"/>
</dbReference>
<dbReference type="InterPro" id="IPR027031">
    <property type="entry name" value="Gly-tRNA_synthase/POLG2"/>
</dbReference>
<evidence type="ECO:0000256" key="3">
    <source>
        <dbReference type="ARBA" id="ARBA00022598"/>
    </source>
</evidence>
<feature type="binding site" evidence="8">
    <location>
        <begin position="201"/>
        <end position="203"/>
    </location>
    <ligand>
        <name>ATP</name>
        <dbReference type="ChEBI" id="CHEBI:30616"/>
    </ligand>
</feature>
<keyword evidence="3 8" id="KW-0436">Ligase</keyword>
<keyword evidence="5 8" id="KW-0067">ATP-binding</keyword>
<dbReference type="InterPro" id="IPR002314">
    <property type="entry name" value="aa-tRNA-synt_IIb"/>
</dbReference>
<dbReference type="GO" id="GO:0015966">
    <property type="term" value="P:diadenosine tetraphosphate biosynthetic process"/>
    <property type="evidence" value="ECO:0007669"/>
    <property type="project" value="UniProtKB-ARBA"/>
</dbReference>
<dbReference type="RefSeq" id="WP_141784964.1">
    <property type="nucleotide sequence ID" value="NZ_BAAAIK010000002.1"/>
</dbReference>
<evidence type="ECO:0000256" key="4">
    <source>
        <dbReference type="ARBA" id="ARBA00022741"/>
    </source>
</evidence>
<dbReference type="InterPro" id="IPR022961">
    <property type="entry name" value="Gly_tRNA_ligase_bac"/>
</dbReference>
<dbReference type="InterPro" id="IPR002315">
    <property type="entry name" value="tRNA-synt_gly"/>
</dbReference>
<keyword evidence="11" id="KW-1185">Reference proteome</keyword>
<dbReference type="InterPro" id="IPR033731">
    <property type="entry name" value="GlyRS-like_core"/>
</dbReference>
<dbReference type="InterPro" id="IPR036621">
    <property type="entry name" value="Anticodon-bd_dom_sf"/>
</dbReference>
<dbReference type="GO" id="GO:0004820">
    <property type="term" value="F:glycine-tRNA ligase activity"/>
    <property type="evidence" value="ECO:0007669"/>
    <property type="project" value="UniProtKB-UniRule"/>
</dbReference>
<reference evidence="10 11" key="1">
    <citation type="submission" date="2019-06" db="EMBL/GenBank/DDBJ databases">
        <title>Sequencing the genomes of 1000 actinobacteria strains.</title>
        <authorList>
            <person name="Klenk H.-P."/>
        </authorList>
    </citation>
    <scope>NUCLEOTIDE SEQUENCE [LARGE SCALE GENOMIC DNA]</scope>
    <source>
        <strain evidence="10 11">DSM 12335</strain>
    </source>
</reference>
<feature type="binding site" evidence="8">
    <location>
        <begin position="288"/>
        <end position="289"/>
    </location>
    <ligand>
        <name>ATP</name>
        <dbReference type="ChEBI" id="CHEBI:30616"/>
    </ligand>
</feature>
<dbReference type="FunFam" id="3.40.50.800:FF:000002">
    <property type="entry name" value="Glycine--tRNA ligase"/>
    <property type="match status" value="1"/>
</dbReference>
<keyword evidence="7 8" id="KW-0030">Aminoacyl-tRNA synthetase</keyword>
<dbReference type="GO" id="GO:0005829">
    <property type="term" value="C:cytosol"/>
    <property type="evidence" value="ECO:0007669"/>
    <property type="project" value="UniProtKB-ARBA"/>
</dbReference>
<name>A0A542YS20_9MICO</name>
<dbReference type="GO" id="GO:0070062">
    <property type="term" value="C:extracellular exosome"/>
    <property type="evidence" value="ECO:0007669"/>
    <property type="project" value="UniProtKB-ARBA"/>
</dbReference>
<evidence type="ECO:0000256" key="1">
    <source>
        <dbReference type="ARBA" id="ARBA00008226"/>
    </source>
</evidence>
<feature type="domain" description="Aminoacyl-transfer RNA synthetases class-II family profile" evidence="9">
    <location>
        <begin position="8"/>
        <end position="371"/>
    </location>
</feature>
<proteinExistence type="inferred from homology"/>
<dbReference type="NCBIfam" id="NF003211">
    <property type="entry name" value="PRK04173.1"/>
    <property type="match status" value="1"/>
</dbReference>
<dbReference type="GO" id="GO:1990742">
    <property type="term" value="C:microvesicle"/>
    <property type="evidence" value="ECO:0007669"/>
    <property type="project" value="UniProtKB-ARBA"/>
</dbReference>
<comment type="function">
    <text evidence="8">Catalyzes the attachment of glycine to tRNA(Gly).</text>
</comment>
<keyword evidence="6 8" id="KW-0648">Protein biosynthesis</keyword>
<dbReference type="GO" id="GO:0004081">
    <property type="term" value="F:bis(5'-nucleosyl)-tetraphosphatase (asymmetrical) activity"/>
    <property type="evidence" value="ECO:0007669"/>
    <property type="project" value="UniProtKB-ARBA"/>
</dbReference>
<evidence type="ECO:0000256" key="8">
    <source>
        <dbReference type="HAMAP-Rule" id="MF_00253"/>
    </source>
</evidence>
<dbReference type="InterPro" id="IPR045864">
    <property type="entry name" value="aa-tRNA-synth_II/BPL/LPL"/>
</dbReference>
<comment type="similarity">
    <text evidence="1 8">Belongs to the class-II aminoacyl-tRNA synthetase family.</text>
</comment>
<dbReference type="GO" id="GO:0046983">
    <property type="term" value="F:protein dimerization activity"/>
    <property type="evidence" value="ECO:0007669"/>
    <property type="project" value="UniProtKB-ARBA"/>
</dbReference>
<accession>A0A542YS20</accession>
<dbReference type="HAMAP" id="MF_00253_B">
    <property type="entry name" value="Gly_tRNA_synth_B"/>
    <property type="match status" value="1"/>
</dbReference>
<evidence type="ECO:0000256" key="7">
    <source>
        <dbReference type="ARBA" id="ARBA00023146"/>
    </source>
</evidence>
<dbReference type="EC" id="6.1.1.14" evidence="8"/>
<dbReference type="CDD" id="cd00858">
    <property type="entry name" value="GlyRS_anticodon"/>
    <property type="match status" value="1"/>
</dbReference>
<dbReference type="GO" id="GO:0006426">
    <property type="term" value="P:glycyl-tRNA aminoacylation"/>
    <property type="evidence" value="ECO:0007669"/>
    <property type="project" value="UniProtKB-UniRule"/>
</dbReference>
<comment type="subcellular location">
    <subcellularLocation>
        <location evidence="8">Cytoplasm</location>
    </subcellularLocation>
</comment>
<organism evidence="10 11">
    <name type="scientific">Ornithinicoccus hortensis</name>
    <dbReference type="NCBI Taxonomy" id="82346"/>
    <lineage>
        <taxon>Bacteria</taxon>
        <taxon>Bacillati</taxon>
        <taxon>Actinomycetota</taxon>
        <taxon>Actinomycetes</taxon>
        <taxon>Micrococcales</taxon>
        <taxon>Intrasporangiaceae</taxon>
        <taxon>Ornithinicoccus</taxon>
    </lineage>
</organism>
<evidence type="ECO:0000313" key="10">
    <source>
        <dbReference type="EMBL" id="TQL50895.1"/>
    </source>
</evidence>
<dbReference type="AlphaFoldDB" id="A0A542YS20"/>
<dbReference type="OrthoDB" id="9760853at2"/>
<dbReference type="Pfam" id="PF03129">
    <property type="entry name" value="HGTP_anticodon"/>
    <property type="match status" value="1"/>
</dbReference>
<feature type="binding site" evidence="8">
    <location>
        <begin position="216"/>
        <end position="220"/>
    </location>
    <ligand>
        <name>substrate</name>
    </ligand>
</feature>
<dbReference type="Proteomes" id="UP000319516">
    <property type="component" value="Unassembled WGS sequence"/>
</dbReference>
<keyword evidence="2 8" id="KW-0963">Cytoplasm</keyword>
<dbReference type="InterPro" id="IPR006195">
    <property type="entry name" value="aa-tRNA-synth_II"/>
</dbReference>
<comment type="catalytic activity">
    <reaction evidence="8">
        <text>tRNA(Gly) + glycine + ATP = glycyl-tRNA(Gly) + AMP + diphosphate</text>
        <dbReference type="Rhea" id="RHEA:16013"/>
        <dbReference type="Rhea" id="RHEA-COMP:9664"/>
        <dbReference type="Rhea" id="RHEA-COMP:9683"/>
        <dbReference type="ChEBI" id="CHEBI:30616"/>
        <dbReference type="ChEBI" id="CHEBI:33019"/>
        <dbReference type="ChEBI" id="CHEBI:57305"/>
        <dbReference type="ChEBI" id="CHEBI:78442"/>
        <dbReference type="ChEBI" id="CHEBI:78522"/>
        <dbReference type="ChEBI" id="CHEBI:456215"/>
        <dbReference type="EC" id="6.1.1.14"/>
    </reaction>
</comment>
<feature type="binding site" evidence="8">
    <location>
        <begin position="332"/>
        <end position="335"/>
    </location>
    <ligand>
        <name>ATP</name>
        <dbReference type="ChEBI" id="CHEBI:30616"/>
    </ligand>
</feature>
<dbReference type="PANTHER" id="PTHR10745">
    <property type="entry name" value="GLYCYL-TRNA SYNTHETASE/DNA POLYMERASE SUBUNIT GAMMA-2"/>
    <property type="match status" value="1"/>
</dbReference>
<dbReference type="Gene3D" id="3.30.930.10">
    <property type="entry name" value="Bira Bifunctional Protein, Domain 2"/>
    <property type="match status" value="1"/>
</dbReference>
<dbReference type="Pfam" id="PF00587">
    <property type="entry name" value="tRNA-synt_2b"/>
    <property type="match status" value="1"/>
</dbReference>
<feature type="binding site" evidence="8">
    <location>
        <begin position="211"/>
        <end position="216"/>
    </location>
    <ligand>
        <name>ATP</name>
        <dbReference type="ChEBI" id="CHEBI:30616"/>
    </ligand>
</feature>
<gene>
    <name evidence="8" type="primary">glyQS</name>
    <name evidence="10" type="ORF">FB467_2015</name>
</gene>
<evidence type="ECO:0000256" key="2">
    <source>
        <dbReference type="ARBA" id="ARBA00022490"/>
    </source>
</evidence>
<dbReference type="CDD" id="cd00774">
    <property type="entry name" value="GlyRS-like_core"/>
    <property type="match status" value="1"/>
</dbReference>
<dbReference type="SUPFAM" id="SSF55681">
    <property type="entry name" value="Class II aaRS and biotin synthetases"/>
    <property type="match status" value="1"/>
</dbReference>
<dbReference type="InterPro" id="IPR004154">
    <property type="entry name" value="Anticodon-bd"/>
</dbReference>
<feature type="binding site" evidence="8">
    <location>
        <begin position="328"/>
        <end position="332"/>
    </location>
    <ligand>
        <name>substrate</name>
    </ligand>
</feature>
<comment type="caution">
    <text evidence="10">The sequence shown here is derived from an EMBL/GenBank/DDBJ whole genome shotgun (WGS) entry which is preliminary data.</text>
</comment>
<dbReference type="PRINTS" id="PR01043">
    <property type="entry name" value="TRNASYNTHGLY"/>
</dbReference>
<feature type="binding site" evidence="8">
    <location>
        <position position="169"/>
    </location>
    <ligand>
        <name>substrate</name>
    </ligand>
</feature>
<dbReference type="PROSITE" id="PS50862">
    <property type="entry name" value="AA_TRNA_LIGASE_II"/>
    <property type="match status" value="1"/>
</dbReference>
<comment type="subunit">
    <text evidence="8">Homodimer.</text>
</comment>
<dbReference type="PANTHER" id="PTHR10745:SF8">
    <property type="entry name" value="DNA POLYMERASE SUBUNIT GAMMA-2, MITOCHONDRIAL"/>
    <property type="match status" value="1"/>
</dbReference>
<evidence type="ECO:0000256" key="5">
    <source>
        <dbReference type="ARBA" id="ARBA00022840"/>
    </source>
</evidence>